<evidence type="ECO:0000313" key="2">
    <source>
        <dbReference type="EMBL" id="PKA48585.1"/>
    </source>
</evidence>
<dbReference type="AlphaFoldDB" id="A0A2H9ZZ59"/>
<name>A0A2H9ZZ59_9ASPA</name>
<dbReference type="SMART" id="SM00108">
    <property type="entry name" value="B_lectin"/>
    <property type="match status" value="2"/>
</dbReference>
<dbReference type="SUPFAM" id="SSF51110">
    <property type="entry name" value="alpha-D-mannose-specific plant lectins"/>
    <property type="match status" value="2"/>
</dbReference>
<organism evidence="2 3">
    <name type="scientific">Apostasia shenzhenica</name>
    <dbReference type="NCBI Taxonomy" id="1088818"/>
    <lineage>
        <taxon>Eukaryota</taxon>
        <taxon>Viridiplantae</taxon>
        <taxon>Streptophyta</taxon>
        <taxon>Embryophyta</taxon>
        <taxon>Tracheophyta</taxon>
        <taxon>Spermatophyta</taxon>
        <taxon>Magnoliopsida</taxon>
        <taxon>Liliopsida</taxon>
        <taxon>Asparagales</taxon>
        <taxon>Orchidaceae</taxon>
        <taxon>Apostasioideae</taxon>
        <taxon>Apostasia</taxon>
    </lineage>
</organism>
<sequence length="344" mass="37602">MRWAKEGNAGWGGACMRTIRLEWDEIMGQSIWVHRKDAWVRSGAERKRYQAASPTHYERLGNGLNCAAASEPLEVQSKAAAFMARTRILFFSSLVLLLLLPSPSAANEGNILLTGDILPTDGQLSVPGAKFVIQSDCNLVLYNEGSGFQSGTSGRATNCTLTLSERGQFIIRNGNGSVVWYSPVIGNLGTYAAILRPDGHVSIYGPSRWTAVAPHTTGSWQRPAKEDQLWTPQSAPNLLFSSQVLDDNKLESRDYTFAVTESCNLAFTKAPKDLLWESGVGYRGLPRHCFARLNYFGQLSIVDDLYTVVWNSSPAGVEGEYVLAVQIDGQAAIYGPKIWSSGSS</sequence>
<dbReference type="Proteomes" id="UP000236161">
    <property type="component" value="Unassembled WGS sequence"/>
</dbReference>
<dbReference type="InterPro" id="IPR001480">
    <property type="entry name" value="Bulb-type_lectin_dom"/>
</dbReference>
<dbReference type="EMBL" id="KZ452313">
    <property type="protein sequence ID" value="PKA48585.1"/>
    <property type="molecule type" value="Genomic_DNA"/>
</dbReference>
<protein>
    <submittedName>
        <fullName evidence="2">Mannose-specific lectin 2</fullName>
    </submittedName>
</protein>
<dbReference type="InterPro" id="IPR036426">
    <property type="entry name" value="Bulb-type_lectin_dom_sf"/>
</dbReference>
<evidence type="ECO:0000259" key="1">
    <source>
        <dbReference type="PROSITE" id="PS50927"/>
    </source>
</evidence>
<dbReference type="OrthoDB" id="418274at2759"/>
<dbReference type="GO" id="GO:0030246">
    <property type="term" value="F:carbohydrate binding"/>
    <property type="evidence" value="ECO:0007669"/>
    <property type="project" value="UniProtKB-KW"/>
</dbReference>
<feature type="domain" description="Bulb-type lectin" evidence="1">
    <location>
        <begin position="230"/>
        <end position="344"/>
    </location>
</feature>
<keyword evidence="3" id="KW-1185">Reference proteome</keyword>
<dbReference type="PROSITE" id="PS50927">
    <property type="entry name" value="BULB_LECTIN"/>
    <property type="match status" value="2"/>
</dbReference>
<proteinExistence type="predicted"/>
<dbReference type="GO" id="GO:0051707">
    <property type="term" value="P:response to other organism"/>
    <property type="evidence" value="ECO:0007669"/>
    <property type="project" value="UniProtKB-ARBA"/>
</dbReference>
<dbReference type="Gene3D" id="2.90.10.10">
    <property type="entry name" value="Bulb-type lectin domain"/>
    <property type="match status" value="2"/>
</dbReference>
<reference evidence="2 3" key="1">
    <citation type="journal article" date="2017" name="Nature">
        <title>The Apostasia genome and the evolution of orchids.</title>
        <authorList>
            <person name="Zhang G.Q."/>
            <person name="Liu K.W."/>
            <person name="Li Z."/>
            <person name="Lohaus R."/>
            <person name="Hsiao Y.Y."/>
            <person name="Niu S.C."/>
            <person name="Wang J.Y."/>
            <person name="Lin Y.C."/>
            <person name="Xu Q."/>
            <person name="Chen L.J."/>
            <person name="Yoshida K."/>
            <person name="Fujiwara S."/>
            <person name="Wang Z.W."/>
            <person name="Zhang Y.Q."/>
            <person name="Mitsuda N."/>
            <person name="Wang M."/>
            <person name="Liu G.H."/>
            <person name="Pecoraro L."/>
            <person name="Huang H.X."/>
            <person name="Xiao X.J."/>
            <person name="Lin M."/>
            <person name="Wu X.Y."/>
            <person name="Wu W.L."/>
            <person name="Chen Y.Y."/>
            <person name="Chang S.B."/>
            <person name="Sakamoto S."/>
            <person name="Ohme-Takagi M."/>
            <person name="Yagi M."/>
            <person name="Zeng S.J."/>
            <person name="Shen C.Y."/>
            <person name="Yeh C.M."/>
            <person name="Luo Y.B."/>
            <person name="Tsai W.C."/>
            <person name="Van de Peer Y."/>
            <person name="Liu Z.J."/>
        </authorList>
    </citation>
    <scope>NUCLEOTIDE SEQUENCE [LARGE SCALE GENOMIC DNA]</scope>
    <source>
        <strain evidence="3">cv. Shenzhen</strain>
        <tissue evidence="2">Stem</tissue>
    </source>
</reference>
<accession>A0A2H9ZZ59</accession>
<keyword evidence="2" id="KW-0430">Lectin</keyword>
<gene>
    <name evidence="2" type="primary">LECCVA2</name>
    <name evidence="2" type="ORF">AXF42_Ash017484</name>
</gene>
<evidence type="ECO:0000313" key="3">
    <source>
        <dbReference type="Proteomes" id="UP000236161"/>
    </source>
</evidence>
<feature type="domain" description="Bulb-type lectin" evidence="1">
    <location>
        <begin position="103"/>
        <end position="216"/>
    </location>
</feature>